<dbReference type="EMBL" id="LUFC02001342">
    <property type="protein sequence ID" value="KAF4477165.1"/>
    <property type="molecule type" value="Genomic_DNA"/>
</dbReference>
<dbReference type="GO" id="GO:0019441">
    <property type="term" value="P:L-tryptophan catabolic process to kynurenine"/>
    <property type="evidence" value="ECO:0007669"/>
    <property type="project" value="InterPro"/>
</dbReference>
<dbReference type="PANTHER" id="PTHR34861:SF11">
    <property type="entry name" value="CYCLASE"/>
    <property type="match status" value="1"/>
</dbReference>
<dbReference type="Gene3D" id="3.50.30.50">
    <property type="entry name" value="Putative cyclase"/>
    <property type="match status" value="1"/>
</dbReference>
<dbReference type="Proteomes" id="UP000737391">
    <property type="component" value="Unassembled WGS sequence"/>
</dbReference>
<reference evidence="2" key="1">
    <citation type="submission" date="2020-01" db="EMBL/GenBank/DDBJ databases">
        <title>Identification and distribution of gene clusters putatively required for synthesis of sphingolipid metabolism inhibitors in phylogenetically diverse species of the filamentous fungus Fusarium.</title>
        <authorList>
            <person name="Kim H.-S."/>
            <person name="Busman M."/>
            <person name="Brown D.W."/>
            <person name="Divon H."/>
            <person name="Uhlig S."/>
            <person name="Proctor R.H."/>
        </authorList>
    </citation>
    <scope>NUCLEOTIDE SEQUENCE</scope>
    <source>
        <strain evidence="2">NRRL 31653</strain>
    </source>
</reference>
<dbReference type="PANTHER" id="PTHR34861">
    <property type="match status" value="1"/>
</dbReference>
<comment type="similarity">
    <text evidence="1">Belongs to the Cyclase 1 superfamily.</text>
</comment>
<dbReference type="AlphaFoldDB" id="A0A9P5E6F9"/>
<comment type="caution">
    <text evidence="2">The sequence shown here is derived from an EMBL/GenBank/DDBJ whole genome shotgun (WGS) entry which is preliminary data.</text>
</comment>
<dbReference type="OrthoDB" id="5396at2759"/>
<evidence type="ECO:0000313" key="2">
    <source>
        <dbReference type="EMBL" id="KAF4477165.1"/>
    </source>
</evidence>
<organism evidence="2 3">
    <name type="scientific">Fusarium agapanthi</name>
    <dbReference type="NCBI Taxonomy" id="1803897"/>
    <lineage>
        <taxon>Eukaryota</taxon>
        <taxon>Fungi</taxon>
        <taxon>Dikarya</taxon>
        <taxon>Ascomycota</taxon>
        <taxon>Pezizomycotina</taxon>
        <taxon>Sordariomycetes</taxon>
        <taxon>Hypocreomycetidae</taxon>
        <taxon>Hypocreales</taxon>
        <taxon>Nectriaceae</taxon>
        <taxon>Fusarium</taxon>
        <taxon>Fusarium fujikuroi species complex</taxon>
    </lineage>
</organism>
<proteinExistence type="inferred from homology"/>
<gene>
    <name evidence="2" type="ORF">FAGAP_12492</name>
</gene>
<dbReference type="SUPFAM" id="SSF102198">
    <property type="entry name" value="Putative cyclase"/>
    <property type="match status" value="1"/>
</dbReference>
<keyword evidence="3" id="KW-1185">Reference proteome</keyword>
<evidence type="ECO:0000313" key="3">
    <source>
        <dbReference type="Proteomes" id="UP000737391"/>
    </source>
</evidence>
<sequence length="318" mass="35932">MTSKPSFDALPLRKDGPPGNAWGLFGENDQCGMLNLLTPDIIAKAASEIRDGVRVSTDWPLNRMSRPCFGRASFKHEITTKSPRAVNDDTLTFNTQSSSQWDGFRHYAYQKERLWFNGKSLNDLLSSDVNGIHSWVERGGIVGRGVLLDYASWADENDIALTPFETKSITVSTLKEVAKSQGTIFQQGDILFIRTGWVRAYDKLSDDECKTLADYTVPPAHGVESSKEMLRWLWEQDFAAVAGDQPSMEAWPCQNTDFFLHEWLLAGWGMPIGELFDLEALGKECEKRGRWSFFFSSMPLKASFFPFRLLLSRRSDAC</sequence>
<evidence type="ECO:0000256" key="1">
    <source>
        <dbReference type="ARBA" id="ARBA00007865"/>
    </source>
</evidence>
<name>A0A9P5E6F9_9HYPO</name>
<accession>A0A9P5E6F9</accession>
<evidence type="ECO:0008006" key="4">
    <source>
        <dbReference type="Google" id="ProtNLM"/>
    </source>
</evidence>
<dbReference type="InterPro" id="IPR007325">
    <property type="entry name" value="KFase/CYL"/>
</dbReference>
<dbReference type="GO" id="GO:0004061">
    <property type="term" value="F:arylformamidase activity"/>
    <property type="evidence" value="ECO:0007669"/>
    <property type="project" value="InterPro"/>
</dbReference>
<dbReference type="Pfam" id="PF04199">
    <property type="entry name" value="Cyclase"/>
    <property type="match status" value="1"/>
</dbReference>
<protein>
    <recommendedName>
        <fullName evidence="4">Cyclase</fullName>
    </recommendedName>
</protein>
<dbReference type="InterPro" id="IPR037175">
    <property type="entry name" value="KFase_sf"/>
</dbReference>